<dbReference type="GO" id="GO:0000287">
    <property type="term" value="F:magnesium ion binding"/>
    <property type="evidence" value="ECO:0007669"/>
    <property type="project" value="InterPro"/>
</dbReference>
<dbReference type="Pfam" id="PF00692">
    <property type="entry name" value="dUTPase"/>
    <property type="match status" value="1"/>
</dbReference>
<dbReference type="PANTHER" id="PTHR11241">
    <property type="entry name" value="DEOXYURIDINE 5'-TRIPHOSPHATE NUCLEOTIDOHYDROLASE"/>
    <property type="match status" value="1"/>
</dbReference>
<dbReference type="EMBL" id="MFES01000001">
    <property type="protein sequence ID" value="OGE86685.1"/>
    <property type="molecule type" value="Genomic_DNA"/>
</dbReference>
<dbReference type="SUPFAM" id="SSF51283">
    <property type="entry name" value="dUTPase-like"/>
    <property type="match status" value="1"/>
</dbReference>
<dbReference type="InterPro" id="IPR029054">
    <property type="entry name" value="dUTPase-like"/>
</dbReference>
<keyword evidence="4" id="KW-0546">Nucleotide metabolism</keyword>
<evidence type="ECO:0000256" key="1">
    <source>
        <dbReference type="ARBA" id="ARBA00006581"/>
    </source>
</evidence>
<dbReference type="InterPro" id="IPR033704">
    <property type="entry name" value="dUTPase_trimeric"/>
</dbReference>
<evidence type="ECO:0000256" key="2">
    <source>
        <dbReference type="ARBA" id="ARBA00012379"/>
    </source>
</evidence>
<dbReference type="NCBIfam" id="TIGR00576">
    <property type="entry name" value="dut"/>
    <property type="match status" value="1"/>
</dbReference>
<proteinExistence type="inferred from homology"/>
<dbReference type="EC" id="3.6.1.23" evidence="2"/>
<dbReference type="InterPro" id="IPR036157">
    <property type="entry name" value="dUTPase-like_sf"/>
</dbReference>
<reference evidence="7 8" key="1">
    <citation type="journal article" date="2016" name="Nat. Commun.">
        <title>Thousands of microbial genomes shed light on interconnected biogeochemical processes in an aquifer system.</title>
        <authorList>
            <person name="Anantharaman K."/>
            <person name="Brown C.T."/>
            <person name="Hug L.A."/>
            <person name="Sharon I."/>
            <person name="Castelle C.J."/>
            <person name="Probst A.J."/>
            <person name="Thomas B.C."/>
            <person name="Singh A."/>
            <person name="Wilkins M.J."/>
            <person name="Karaoz U."/>
            <person name="Brodie E.L."/>
            <person name="Williams K.H."/>
            <person name="Hubbard S.S."/>
            <person name="Banfield J.F."/>
        </authorList>
    </citation>
    <scope>NUCLEOTIDE SEQUENCE [LARGE SCALE GENOMIC DNA]</scope>
</reference>
<dbReference type="STRING" id="1817832.A3J48_01710"/>
<dbReference type="GO" id="GO:0004170">
    <property type="term" value="F:dUTP diphosphatase activity"/>
    <property type="evidence" value="ECO:0007669"/>
    <property type="project" value="UniProtKB-EC"/>
</dbReference>
<dbReference type="CDD" id="cd07557">
    <property type="entry name" value="trimeric_dUTPase"/>
    <property type="match status" value="1"/>
</dbReference>
<comment type="catalytic activity">
    <reaction evidence="5">
        <text>dUTP + H2O = dUMP + diphosphate + H(+)</text>
        <dbReference type="Rhea" id="RHEA:10248"/>
        <dbReference type="ChEBI" id="CHEBI:15377"/>
        <dbReference type="ChEBI" id="CHEBI:15378"/>
        <dbReference type="ChEBI" id="CHEBI:33019"/>
        <dbReference type="ChEBI" id="CHEBI:61555"/>
        <dbReference type="ChEBI" id="CHEBI:246422"/>
        <dbReference type="EC" id="3.6.1.23"/>
    </reaction>
</comment>
<comment type="similarity">
    <text evidence="1">Belongs to the dUTPase family.</text>
</comment>
<accession>A0A1F5P9Z9</accession>
<gene>
    <name evidence="7" type="ORF">A3J48_01710</name>
</gene>
<feature type="domain" description="dUTPase-like" evidence="6">
    <location>
        <begin position="13"/>
        <end position="142"/>
    </location>
</feature>
<evidence type="ECO:0000256" key="3">
    <source>
        <dbReference type="ARBA" id="ARBA00022801"/>
    </source>
</evidence>
<dbReference type="Proteomes" id="UP000176786">
    <property type="component" value="Unassembled WGS sequence"/>
</dbReference>
<evidence type="ECO:0000256" key="4">
    <source>
        <dbReference type="ARBA" id="ARBA00023080"/>
    </source>
</evidence>
<dbReference type="Gene3D" id="2.70.40.10">
    <property type="match status" value="1"/>
</dbReference>
<dbReference type="AlphaFoldDB" id="A0A1F5P9Z9"/>
<dbReference type="GO" id="GO:0006226">
    <property type="term" value="P:dUMP biosynthetic process"/>
    <property type="evidence" value="ECO:0007669"/>
    <property type="project" value="InterPro"/>
</dbReference>
<protein>
    <recommendedName>
        <fullName evidence="2">dUTP diphosphatase</fullName>
        <ecNumber evidence="2">3.6.1.23</ecNumber>
    </recommendedName>
</protein>
<dbReference type="GO" id="GO:0046081">
    <property type="term" value="P:dUTP catabolic process"/>
    <property type="evidence" value="ECO:0007669"/>
    <property type="project" value="InterPro"/>
</dbReference>
<dbReference type="InterPro" id="IPR008181">
    <property type="entry name" value="dUTPase"/>
</dbReference>
<comment type="caution">
    <text evidence="7">The sequence shown here is derived from an EMBL/GenBank/DDBJ whole genome shotgun (WGS) entry which is preliminary data.</text>
</comment>
<evidence type="ECO:0000313" key="8">
    <source>
        <dbReference type="Proteomes" id="UP000176786"/>
    </source>
</evidence>
<dbReference type="PANTHER" id="PTHR11241:SF0">
    <property type="entry name" value="DEOXYURIDINE 5'-TRIPHOSPHATE NUCLEOTIDOHYDROLASE"/>
    <property type="match status" value="1"/>
</dbReference>
<sequence length="143" mass="15850">MLVKIKRIDKTLPLPKYESAGAAALDLYARVRTEIPPKSIGKIPSNLIVLTPPGHVFIVVPRSSTPKRKGLSIPQGLGIIDRDYSGPDDEIAMHFYNFTDEVVVVERGERIAQGFCLPVDRIEWEETEQLDNPTRGGFGSTGY</sequence>
<evidence type="ECO:0000256" key="5">
    <source>
        <dbReference type="ARBA" id="ARBA00047686"/>
    </source>
</evidence>
<name>A0A1F5P9Z9_9BACT</name>
<keyword evidence="3" id="KW-0378">Hydrolase</keyword>
<evidence type="ECO:0000259" key="6">
    <source>
        <dbReference type="Pfam" id="PF00692"/>
    </source>
</evidence>
<organism evidence="7 8">
    <name type="scientific">Candidatus Doudnabacteria bacterium RIFCSPHIGHO2_02_FULL_46_11</name>
    <dbReference type="NCBI Taxonomy" id="1817832"/>
    <lineage>
        <taxon>Bacteria</taxon>
        <taxon>Candidatus Doudnaibacteriota</taxon>
    </lineage>
</organism>
<evidence type="ECO:0000313" key="7">
    <source>
        <dbReference type="EMBL" id="OGE86685.1"/>
    </source>
</evidence>